<name>Q1JZ02_DESA6</name>
<evidence type="ECO:0000259" key="12">
    <source>
        <dbReference type="PROSITE" id="PS50885"/>
    </source>
</evidence>
<dbReference type="GO" id="GO:0007165">
    <property type="term" value="P:signal transduction"/>
    <property type="evidence" value="ECO:0007669"/>
    <property type="project" value="UniProtKB-KW"/>
</dbReference>
<evidence type="ECO:0000256" key="8">
    <source>
        <dbReference type="PROSITE-ProRule" id="PRU00284"/>
    </source>
</evidence>
<dbReference type="Proteomes" id="UP000005695">
    <property type="component" value="Unassembled WGS sequence"/>
</dbReference>
<dbReference type="PANTHER" id="PTHR43531:SF11">
    <property type="entry name" value="METHYL-ACCEPTING CHEMOTAXIS PROTEIN 3"/>
    <property type="match status" value="1"/>
</dbReference>
<reference evidence="13" key="1">
    <citation type="submission" date="2006-05" db="EMBL/GenBank/DDBJ databases">
        <title>Annotation of the draft genome assembly of Desulfuromonas acetoxidans DSM 684.</title>
        <authorList>
            <consortium name="US DOE Joint Genome Institute (JGI-ORNL)"/>
            <person name="Larimer F."/>
            <person name="Land M."/>
            <person name="Hauser L."/>
        </authorList>
    </citation>
    <scope>NUCLEOTIDE SEQUENCE [LARGE SCALE GENOMIC DNA]</scope>
    <source>
        <strain evidence="13">DSM 684</strain>
    </source>
</reference>
<dbReference type="PANTHER" id="PTHR43531">
    <property type="entry name" value="PROTEIN ICFG"/>
    <property type="match status" value="1"/>
</dbReference>
<dbReference type="Gene3D" id="3.30.450.20">
    <property type="entry name" value="PAS domain"/>
    <property type="match status" value="1"/>
</dbReference>
<dbReference type="PRINTS" id="PR00260">
    <property type="entry name" value="CHEMTRNSDUCR"/>
</dbReference>
<feature type="compositionally biased region" description="Low complexity" evidence="9">
    <location>
        <begin position="332"/>
        <end position="342"/>
    </location>
</feature>
<dbReference type="InterPro" id="IPR004010">
    <property type="entry name" value="Double_Cache_2"/>
</dbReference>
<evidence type="ECO:0000256" key="10">
    <source>
        <dbReference type="SAM" id="Phobius"/>
    </source>
</evidence>
<feature type="transmembrane region" description="Helical" evidence="10">
    <location>
        <begin position="12"/>
        <end position="32"/>
    </location>
</feature>
<evidence type="ECO:0000256" key="1">
    <source>
        <dbReference type="ARBA" id="ARBA00004651"/>
    </source>
</evidence>
<gene>
    <name evidence="13" type="ORF">Dace_1354</name>
</gene>
<sequence length="622" mass="65804">MKNLSISFKIWILVTAVTLFSFVVGIFGYNALNNVGSLAVEQTGAVMMEGHRDKLKALTDGMAITLGEAIQSLDSKEEQIEHLRTLNTPVAFYPDKSGYFMIYTTQGLLVSLPPKRALEGKDLIDLKDENGVYIIRDLVKAAKSGGDFSEYVWPKPGSEVSQPKLSYATLIPGTDFLVGTGIYVDDVDARKAELYAEINHTTSQALWWGLGTVVVCFVVIILPLVFVLLRQIVRPLVALKGVANQIADGDMAVDIDHSSGDEVGELAKSLKLMAANLKQHADLAAEIAEGNFAVDVHLASERDQFGTSMKAMVHQLTDLIAQIRAGGDQISSASSQVADSSQTLSQGATETAASLEEISSSINEMASQTRHSADSANTASQLSSEASKAAASGGEKMRAMVAAMNEINDAGQNINKIIKTIDEIAFQTNLLALNAAVEAARAGQHGKGFAVVAEEVRNLAARSAKAASETAELIEGSVAKTENGTEMAQQTSAALEEIVEGITKVTDLVAEIAAASNEQAQGISQINQGLGQIDEGVQQNTATAEESAAAAEQLSAQAAHLKQLLSRFKLAGQAQAFVEPAPQPQYQPTVSAAKPSSTSSSGWGGSQATAQISLDDDEFGRF</sequence>
<dbReference type="Pfam" id="PF08269">
    <property type="entry name" value="dCache_2"/>
    <property type="match status" value="1"/>
</dbReference>
<feature type="domain" description="Methyl-accepting transducer" evidence="11">
    <location>
        <begin position="326"/>
        <end position="555"/>
    </location>
</feature>
<evidence type="ECO:0000256" key="5">
    <source>
        <dbReference type="ARBA" id="ARBA00022989"/>
    </source>
</evidence>
<dbReference type="Pfam" id="PF00672">
    <property type="entry name" value="HAMP"/>
    <property type="match status" value="1"/>
</dbReference>
<feature type="region of interest" description="Disordered" evidence="9">
    <location>
        <begin position="580"/>
        <end position="622"/>
    </location>
</feature>
<feature type="compositionally biased region" description="Polar residues" evidence="9">
    <location>
        <begin position="343"/>
        <end position="382"/>
    </location>
</feature>
<dbReference type="CDD" id="cd11386">
    <property type="entry name" value="MCP_signal"/>
    <property type="match status" value="1"/>
</dbReference>
<feature type="domain" description="HAMP" evidence="12">
    <location>
        <begin position="230"/>
        <end position="282"/>
    </location>
</feature>
<keyword evidence="3" id="KW-0145">Chemotaxis</keyword>
<dbReference type="RefSeq" id="WP_006000830.1">
    <property type="nucleotide sequence ID" value="NZ_AAEW02000010.1"/>
</dbReference>
<feature type="region of interest" description="Disordered" evidence="9">
    <location>
        <begin position="332"/>
        <end position="391"/>
    </location>
</feature>
<keyword evidence="14" id="KW-1185">Reference proteome</keyword>
<dbReference type="Gene3D" id="1.10.287.950">
    <property type="entry name" value="Methyl-accepting chemotaxis protein"/>
    <property type="match status" value="1"/>
</dbReference>
<evidence type="ECO:0000256" key="9">
    <source>
        <dbReference type="SAM" id="MobiDB-lite"/>
    </source>
</evidence>
<reference evidence="13" key="2">
    <citation type="submission" date="2006-05" db="EMBL/GenBank/DDBJ databases">
        <title>Sequencing of the draft genome and assembly of Desulfuromonas acetoxidans DSM 684.</title>
        <authorList>
            <consortium name="US DOE Joint Genome Institute (JGI-PGF)"/>
            <person name="Copeland A."/>
            <person name="Lucas S."/>
            <person name="Lapidus A."/>
            <person name="Barry K."/>
            <person name="Detter J.C."/>
            <person name="Glavina del Rio T."/>
            <person name="Hammon N."/>
            <person name="Israni S."/>
            <person name="Dalin E."/>
            <person name="Tice H."/>
            <person name="Bruce D."/>
            <person name="Pitluck S."/>
            <person name="Richardson P."/>
        </authorList>
    </citation>
    <scope>NUCLEOTIDE SEQUENCE [LARGE SCALE GENOMIC DNA]</scope>
    <source>
        <strain evidence="13">DSM 684</strain>
    </source>
</reference>
<accession>Q1JZ02</accession>
<dbReference type="GO" id="GO:0005886">
    <property type="term" value="C:plasma membrane"/>
    <property type="evidence" value="ECO:0007669"/>
    <property type="project" value="UniProtKB-SubCell"/>
</dbReference>
<evidence type="ECO:0000256" key="7">
    <source>
        <dbReference type="ARBA" id="ARBA00029447"/>
    </source>
</evidence>
<dbReference type="SMART" id="SM00304">
    <property type="entry name" value="HAMP"/>
    <property type="match status" value="2"/>
</dbReference>
<dbReference type="OrthoDB" id="9791237at2"/>
<comment type="caution">
    <text evidence="13">The sequence shown here is derived from an EMBL/GenBank/DDBJ whole genome shotgun (WGS) entry which is preliminary data.</text>
</comment>
<evidence type="ECO:0000313" key="13">
    <source>
        <dbReference type="EMBL" id="EAT15492.1"/>
    </source>
</evidence>
<keyword evidence="6 10" id="KW-0472">Membrane</keyword>
<evidence type="ECO:0000313" key="14">
    <source>
        <dbReference type="Proteomes" id="UP000005695"/>
    </source>
</evidence>
<keyword evidence="8" id="KW-0807">Transducer</keyword>
<organism evidence="13 14">
    <name type="scientific">Desulfuromonas acetoxidans (strain DSM 684 / 11070)</name>
    <dbReference type="NCBI Taxonomy" id="281689"/>
    <lineage>
        <taxon>Bacteria</taxon>
        <taxon>Pseudomonadati</taxon>
        <taxon>Thermodesulfobacteriota</taxon>
        <taxon>Desulfuromonadia</taxon>
        <taxon>Desulfuromonadales</taxon>
        <taxon>Desulfuromonadaceae</taxon>
        <taxon>Desulfuromonas</taxon>
    </lineage>
</organism>
<comment type="subcellular location">
    <subcellularLocation>
        <location evidence="1">Cell membrane</location>
        <topology evidence="1">Multi-pass membrane protein</topology>
    </subcellularLocation>
</comment>
<comment type="similarity">
    <text evidence="7">Belongs to the methyl-accepting chemotaxis (MCP) protein family.</text>
</comment>
<dbReference type="Gene3D" id="1.10.8.500">
    <property type="entry name" value="HAMP domain in histidine kinase"/>
    <property type="match status" value="1"/>
</dbReference>
<dbReference type="PROSITE" id="PS50111">
    <property type="entry name" value="CHEMOTAXIS_TRANSDUC_2"/>
    <property type="match status" value="1"/>
</dbReference>
<evidence type="ECO:0000256" key="4">
    <source>
        <dbReference type="ARBA" id="ARBA00022692"/>
    </source>
</evidence>
<keyword evidence="2" id="KW-1003">Cell membrane</keyword>
<keyword evidence="5 10" id="KW-1133">Transmembrane helix</keyword>
<dbReference type="GO" id="GO:0006935">
    <property type="term" value="P:chemotaxis"/>
    <property type="evidence" value="ECO:0007669"/>
    <property type="project" value="UniProtKB-KW"/>
</dbReference>
<dbReference type="InterPro" id="IPR003660">
    <property type="entry name" value="HAMP_dom"/>
</dbReference>
<dbReference type="InterPro" id="IPR051310">
    <property type="entry name" value="MCP_chemotaxis"/>
</dbReference>
<dbReference type="Pfam" id="PF00015">
    <property type="entry name" value="MCPsignal"/>
    <property type="match status" value="1"/>
</dbReference>
<dbReference type="GO" id="GO:0004888">
    <property type="term" value="F:transmembrane signaling receptor activity"/>
    <property type="evidence" value="ECO:0007669"/>
    <property type="project" value="InterPro"/>
</dbReference>
<feature type="transmembrane region" description="Helical" evidence="10">
    <location>
        <begin position="205"/>
        <end position="229"/>
    </location>
</feature>
<evidence type="ECO:0000256" key="6">
    <source>
        <dbReference type="ARBA" id="ARBA00023136"/>
    </source>
</evidence>
<dbReference type="InterPro" id="IPR004089">
    <property type="entry name" value="MCPsignal_dom"/>
</dbReference>
<dbReference type="InterPro" id="IPR033480">
    <property type="entry name" value="sCache_2"/>
</dbReference>
<dbReference type="InterPro" id="IPR004090">
    <property type="entry name" value="Chemotax_Me-accpt_rcpt"/>
</dbReference>
<dbReference type="FunFam" id="1.10.287.950:FF:000001">
    <property type="entry name" value="Methyl-accepting chemotaxis sensory transducer"/>
    <property type="match status" value="1"/>
</dbReference>
<dbReference type="EMBL" id="AAEW02000010">
    <property type="protein sequence ID" value="EAT15492.1"/>
    <property type="molecule type" value="Genomic_DNA"/>
</dbReference>
<dbReference type="SUPFAM" id="SSF58104">
    <property type="entry name" value="Methyl-accepting chemotaxis protein (MCP) signaling domain"/>
    <property type="match status" value="1"/>
</dbReference>
<dbReference type="SMART" id="SM00283">
    <property type="entry name" value="MA"/>
    <property type="match status" value="1"/>
</dbReference>
<evidence type="ECO:0000256" key="3">
    <source>
        <dbReference type="ARBA" id="ARBA00022500"/>
    </source>
</evidence>
<protein>
    <submittedName>
        <fullName evidence="13">Methyl-accepting chemotaxis sensory transducer</fullName>
    </submittedName>
</protein>
<dbReference type="PROSITE" id="PS50885">
    <property type="entry name" value="HAMP"/>
    <property type="match status" value="1"/>
</dbReference>
<keyword evidence="4 10" id="KW-0812">Transmembrane</keyword>
<evidence type="ECO:0000256" key="2">
    <source>
        <dbReference type="ARBA" id="ARBA00022475"/>
    </source>
</evidence>
<evidence type="ECO:0000259" key="11">
    <source>
        <dbReference type="PROSITE" id="PS50111"/>
    </source>
</evidence>
<feature type="compositionally biased region" description="Low complexity" evidence="9">
    <location>
        <begin position="589"/>
        <end position="610"/>
    </location>
</feature>
<dbReference type="SMART" id="SM01049">
    <property type="entry name" value="Cache_2"/>
    <property type="match status" value="1"/>
</dbReference>
<proteinExistence type="inferred from homology"/>
<dbReference type="AlphaFoldDB" id="Q1JZ02"/>
<dbReference type="CDD" id="cd06225">
    <property type="entry name" value="HAMP"/>
    <property type="match status" value="1"/>
</dbReference>